<dbReference type="PANTHER" id="PTHR11165">
    <property type="entry name" value="SKP1"/>
    <property type="match status" value="1"/>
</dbReference>
<dbReference type="InParanoid" id="A0A078A986"/>
<keyword evidence="6" id="KW-1185">Reference proteome</keyword>
<dbReference type="InterPro" id="IPR036296">
    <property type="entry name" value="SKP1-like_dim_sf"/>
</dbReference>
<reference evidence="5 6" key="1">
    <citation type="submission" date="2014-06" db="EMBL/GenBank/DDBJ databases">
        <authorList>
            <person name="Swart Estienne"/>
        </authorList>
    </citation>
    <scope>NUCLEOTIDE SEQUENCE [LARGE SCALE GENOMIC DNA]</scope>
    <source>
        <strain evidence="5 6">130c</strain>
    </source>
</reference>
<dbReference type="GO" id="GO:0016567">
    <property type="term" value="P:protein ubiquitination"/>
    <property type="evidence" value="ECO:0007669"/>
    <property type="project" value="UniProtKB-UniPathway"/>
</dbReference>
<organism evidence="5 6">
    <name type="scientific">Stylonychia lemnae</name>
    <name type="common">Ciliate</name>
    <dbReference type="NCBI Taxonomy" id="5949"/>
    <lineage>
        <taxon>Eukaryota</taxon>
        <taxon>Sar</taxon>
        <taxon>Alveolata</taxon>
        <taxon>Ciliophora</taxon>
        <taxon>Intramacronucleata</taxon>
        <taxon>Spirotrichea</taxon>
        <taxon>Stichotrichia</taxon>
        <taxon>Sporadotrichida</taxon>
        <taxon>Oxytrichidae</taxon>
        <taxon>Stylonychinae</taxon>
        <taxon>Stylonychia</taxon>
    </lineage>
</organism>
<proteinExistence type="inferred from homology"/>
<sequence length="182" mass="21605">MEGCTENIRLESSDKEIVEFKREFAQMSNLIKNMTEDNPDYNETIPLDQYNTASLNLVKQFCELAEYQNKDFVDKPIYDIKKPVFKNEWEKTFFDGLSFDQLTDLAHVANYLDIEKLIDGCCAQIAILLKKNTQQQLESELGVSLTMTREEEEQLKEQYKDVFKDENRYRKWKEEVFDPQQK</sequence>
<evidence type="ECO:0000256" key="3">
    <source>
        <dbReference type="PIRNR" id="PIRNR028729"/>
    </source>
</evidence>
<dbReference type="OrthoDB" id="2342932at2759"/>
<dbReference type="EMBL" id="CCKQ01007068">
    <property type="protein sequence ID" value="CDW78406.1"/>
    <property type="molecule type" value="Genomic_DNA"/>
</dbReference>
<dbReference type="AlphaFoldDB" id="A0A078A986"/>
<dbReference type="Gene3D" id="3.30.710.10">
    <property type="entry name" value="Potassium Channel Kv1.1, Chain A"/>
    <property type="match status" value="1"/>
</dbReference>
<evidence type="ECO:0000313" key="5">
    <source>
        <dbReference type="EMBL" id="CDW78406.1"/>
    </source>
</evidence>
<comment type="pathway">
    <text evidence="3">Protein modification; protein ubiquitination.</text>
</comment>
<dbReference type="InterPro" id="IPR016897">
    <property type="entry name" value="SKP1"/>
</dbReference>
<comment type="similarity">
    <text evidence="1 3">Belongs to the SKP1 family.</text>
</comment>
<evidence type="ECO:0000313" key="6">
    <source>
        <dbReference type="Proteomes" id="UP000039865"/>
    </source>
</evidence>
<dbReference type="SUPFAM" id="SSF54695">
    <property type="entry name" value="POZ domain"/>
    <property type="match status" value="1"/>
</dbReference>
<name>A0A078A986_STYLE</name>
<dbReference type="SUPFAM" id="SSF81382">
    <property type="entry name" value="Skp1 dimerisation domain-like"/>
    <property type="match status" value="1"/>
</dbReference>
<accession>A0A078A986</accession>
<feature type="domain" description="SKP1 component POZ" evidence="4">
    <location>
        <begin position="8"/>
        <end position="63"/>
    </location>
</feature>
<dbReference type="PIRSF" id="PIRSF028729">
    <property type="entry name" value="E3_ubiquit_lig_SCF_Skp"/>
    <property type="match status" value="1"/>
</dbReference>
<evidence type="ECO:0000256" key="2">
    <source>
        <dbReference type="ARBA" id="ARBA00022786"/>
    </source>
</evidence>
<dbReference type="InterPro" id="IPR016073">
    <property type="entry name" value="Skp1_comp_POZ"/>
</dbReference>
<protein>
    <submittedName>
        <fullName evidence="5">Glycoprotein fp21</fullName>
    </submittedName>
</protein>
<gene>
    <name evidence="5" type="primary">Contig13768.g14683</name>
    <name evidence="5" type="ORF">STYLEM_7383</name>
</gene>
<dbReference type="InterPro" id="IPR011333">
    <property type="entry name" value="SKP1/BTB/POZ_sf"/>
</dbReference>
<dbReference type="Pfam" id="PF03931">
    <property type="entry name" value="Skp1_POZ"/>
    <property type="match status" value="1"/>
</dbReference>
<dbReference type="GO" id="GO:0006511">
    <property type="term" value="P:ubiquitin-dependent protein catabolic process"/>
    <property type="evidence" value="ECO:0007669"/>
    <property type="project" value="InterPro"/>
</dbReference>
<keyword evidence="2 3" id="KW-0833">Ubl conjugation pathway</keyword>
<dbReference type="Proteomes" id="UP000039865">
    <property type="component" value="Unassembled WGS sequence"/>
</dbReference>
<evidence type="ECO:0000259" key="4">
    <source>
        <dbReference type="Pfam" id="PF03931"/>
    </source>
</evidence>
<dbReference type="UniPathway" id="UPA00143"/>
<dbReference type="InterPro" id="IPR001232">
    <property type="entry name" value="SKP1-like"/>
</dbReference>
<dbReference type="SMART" id="SM00512">
    <property type="entry name" value="Skp1"/>
    <property type="match status" value="1"/>
</dbReference>
<evidence type="ECO:0000256" key="1">
    <source>
        <dbReference type="ARBA" id="ARBA00009993"/>
    </source>
</evidence>